<organism evidence="1 2">
    <name type="scientific">Thiocapsa marina 5811</name>
    <dbReference type="NCBI Taxonomy" id="768671"/>
    <lineage>
        <taxon>Bacteria</taxon>
        <taxon>Pseudomonadati</taxon>
        <taxon>Pseudomonadota</taxon>
        <taxon>Gammaproteobacteria</taxon>
        <taxon>Chromatiales</taxon>
        <taxon>Chromatiaceae</taxon>
        <taxon>Thiocapsa</taxon>
    </lineage>
</organism>
<reference evidence="1 2" key="1">
    <citation type="submission" date="2011-06" db="EMBL/GenBank/DDBJ databases">
        <title>The draft genome of Thiocapsa marina 5811.</title>
        <authorList>
            <consortium name="US DOE Joint Genome Institute (JGI-PGF)"/>
            <person name="Lucas S."/>
            <person name="Han J."/>
            <person name="Cheng J.-F."/>
            <person name="Goodwin L."/>
            <person name="Pitluck S."/>
            <person name="Peters L."/>
            <person name="Land M.L."/>
            <person name="Hauser L."/>
            <person name="Vogl K."/>
            <person name="Liu Z."/>
            <person name="Imhoff J."/>
            <person name="Thiel V."/>
            <person name="Frigaard N.-U."/>
            <person name="Bryant D."/>
            <person name="Woyke T.J."/>
        </authorList>
    </citation>
    <scope>NUCLEOTIDE SEQUENCE [LARGE SCALE GENOMIC DNA]</scope>
    <source>
        <strain evidence="1 2">5811</strain>
    </source>
</reference>
<gene>
    <name evidence="1" type="ORF">ThimaDRAFT_1952</name>
</gene>
<dbReference type="AlphaFoldDB" id="F9UAR6"/>
<accession>F9UAR6</accession>
<proteinExistence type="predicted"/>
<protein>
    <submittedName>
        <fullName evidence="1">Uncharacterized protein</fullName>
    </submittedName>
</protein>
<dbReference type="Proteomes" id="UP000005459">
    <property type="component" value="Unassembled WGS sequence"/>
</dbReference>
<dbReference type="EMBL" id="AFWV01000006">
    <property type="protein sequence ID" value="EGV18534.1"/>
    <property type="molecule type" value="Genomic_DNA"/>
</dbReference>
<evidence type="ECO:0000313" key="2">
    <source>
        <dbReference type="Proteomes" id="UP000005459"/>
    </source>
</evidence>
<evidence type="ECO:0000313" key="1">
    <source>
        <dbReference type="EMBL" id="EGV18534.1"/>
    </source>
</evidence>
<name>F9UAR6_9GAMM</name>
<dbReference type="STRING" id="768671.ThimaDRAFT_1952"/>
<keyword evidence="2" id="KW-1185">Reference proteome</keyword>
<sequence length="66" mass="7434">MCAWYIMPRLSGWSRPRRAVVPRRRIKADLVVLDHGDPEQLLLSFPALSDATVVYECAVLVTSLPP</sequence>